<dbReference type="EMBL" id="JBHFAB010000008">
    <property type="protein sequence ID" value="MFC1417583.1"/>
    <property type="molecule type" value="Genomic_DNA"/>
</dbReference>
<feature type="transmembrane region" description="Helical" evidence="4">
    <location>
        <begin position="150"/>
        <end position="168"/>
    </location>
</feature>
<keyword evidence="4" id="KW-0812">Transmembrane</keyword>
<feature type="region of interest" description="Disordered" evidence="3">
    <location>
        <begin position="173"/>
        <end position="195"/>
    </location>
</feature>
<keyword evidence="1" id="KW-0805">Transcription regulation</keyword>
<keyword evidence="2" id="KW-0804">Transcription</keyword>
<comment type="caution">
    <text evidence="6">The sequence shown here is derived from an EMBL/GenBank/DDBJ whole genome shotgun (WGS) entry which is preliminary data.</text>
</comment>
<dbReference type="RefSeq" id="WP_380535827.1">
    <property type="nucleotide sequence ID" value="NZ_JBHFAB010000008.1"/>
</dbReference>
<keyword evidence="7" id="KW-1185">Reference proteome</keyword>
<accession>A0ABV6VVL3</accession>
<feature type="compositionally biased region" description="Polar residues" evidence="3">
    <location>
        <begin position="175"/>
        <end position="190"/>
    </location>
</feature>
<keyword evidence="4" id="KW-0472">Membrane</keyword>
<dbReference type="InterPro" id="IPR041916">
    <property type="entry name" value="Anti_sigma_zinc_sf"/>
</dbReference>
<evidence type="ECO:0000259" key="5">
    <source>
        <dbReference type="Pfam" id="PF13490"/>
    </source>
</evidence>
<dbReference type="Gene3D" id="1.10.10.1320">
    <property type="entry name" value="Anti-sigma factor, zinc-finger domain"/>
    <property type="match status" value="1"/>
</dbReference>
<reference evidence="6 7" key="1">
    <citation type="submission" date="2024-09" db="EMBL/GenBank/DDBJ databases">
        <authorList>
            <person name="Lee S.D."/>
        </authorList>
    </citation>
    <scope>NUCLEOTIDE SEQUENCE [LARGE SCALE GENOMIC DNA]</scope>
    <source>
        <strain evidence="6 7">N8-3</strain>
    </source>
</reference>
<evidence type="ECO:0000256" key="2">
    <source>
        <dbReference type="ARBA" id="ARBA00023163"/>
    </source>
</evidence>
<sequence>MNPTPPNSAPDAFGHPSVETVAEYLEDLLPPADAAQLGAHLADCADCAETLAALREVSALLEASPAPVLPDDVAVRIDAALAAQALLDAAPDPGPGPAAPKPLKTPGAADDASTAPGGPRGAAAPAGTAPGGARPPAGPGRGRSRGWRRAVLGLAALAVVGVIGTAIVQSGGGAVQTSGTAKSASGTGAQPPSAAVAAGIPSLGALTEAKLPQQLKPLLLPGTAGLHPQVQTGTANAPAASAGPADLPSCVLTAVGRTGQEPLGVGRGVYAGTPVFALVYTDPAHPQGPADAYLVDASCARGVLLRQTVARD</sequence>
<feature type="region of interest" description="Disordered" evidence="3">
    <location>
        <begin position="88"/>
        <end position="145"/>
    </location>
</feature>
<feature type="domain" description="Putative zinc-finger" evidence="5">
    <location>
        <begin position="22"/>
        <end position="48"/>
    </location>
</feature>
<proteinExistence type="predicted"/>
<evidence type="ECO:0000313" key="7">
    <source>
        <dbReference type="Proteomes" id="UP001592531"/>
    </source>
</evidence>
<protein>
    <submittedName>
        <fullName evidence="6">Anti-sigma factor</fullName>
    </submittedName>
</protein>
<organism evidence="6 7">
    <name type="scientific">Streptacidiphilus cavernicola</name>
    <dbReference type="NCBI Taxonomy" id="3342716"/>
    <lineage>
        <taxon>Bacteria</taxon>
        <taxon>Bacillati</taxon>
        <taxon>Actinomycetota</taxon>
        <taxon>Actinomycetes</taxon>
        <taxon>Kitasatosporales</taxon>
        <taxon>Streptomycetaceae</taxon>
        <taxon>Streptacidiphilus</taxon>
    </lineage>
</organism>
<dbReference type="InterPro" id="IPR027383">
    <property type="entry name" value="Znf_put"/>
</dbReference>
<gene>
    <name evidence="6" type="ORF">ACEZDE_13095</name>
</gene>
<dbReference type="Pfam" id="PF13490">
    <property type="entry name" value="zf-HC2"/>
    <property type="match status" value="1"/>
</dbReference>
<keyword evidence="4" id="KW-1133">Transmembrane helix</keyword>
<evidence type="ECO:0000256" key="3">
    <source>
        <dbReference type="SAM" id="MobiDB-lite"/>
    </source>
</evidence>
<dbReference type="Proteomes" id="UP001592531">
    <property type="component" value="Unassembled WGS sequence"/>
</dbReference>
<evidence type="ECO:0000256" key="1">
    <source>
        <dbReference type="ARBA" id="ARBA00023015"/>
    </source>
</evidence>
<feature type="compositionally biased region" description="Low complexity" evidence="3">
    <location>
        <begin position="101"/>
        <end position="135"/>
    </location>
</feature>
<name>A0ABV6VVL3_9ACTN</name>
<evidence type="ECO:0000256" key="4">
    <source>
        <dbReference type="SAM" id="Phobius"/>
    </source>
</evidence>
<evidence type="ECO:0000313" key="6">
    <source>
        <dbReference type="EMBL" id="MFC1417583.1"/>
    </source>
</evidence>